<dbReference type="Proteomes" id="UP000631114">
    <property type="component" value="Unassembled WGS sequence"/>
</dbReference>
<comment type="caution">
    <text evidence="1">The sequence shown here is derived from an EMBL/GenBank/DDBJ whole genome shotgun (WGS) entry which is preliminary data.</text>
</comment>
<sequence length="82" mass="9185">MIAYGSNRATNPCFKSKMRGAKENGILCSPLVLEEYKMKIGRYAAVKALVDLLESGTLRWKKDAATTLFNLSIFHARDEAPY</sequence>
<dbReference type="EMBL" id="JADFTS010000007">
    <property type="protein sequence ID" value="KAF9595866.1"/>
    <property type="molecule type" value="Genomic_DNA"/>
</dbReference>
<gene>
    <name evidence="1" type="ORF">IFM89_005352</name>
</gene>
<reference evidence="1 2" key="1">
    <citation type="submission" date="2020-10" db="EMBL/GenBank/DDBJ databases">
        <title>The Coptis chinensis genome and diversification of protoberbering-type alkaloids.</title>
        <authorList>
            <person name="Wang B."/>
            <person name="Shu S."/>
            <person name="Song C."/>
            <person name="Liu Y."/>
        </authorList>
    </citation>
    <scope>NUCLEOTIDE SEQUENCE [LARGE SCALE GENOMIC DNA]</scope>
    <source>
        <strain evidence="1">HL-2020</strain>
        <tissue evidence="1">Leaf</tissue>
    </source>
</reference>
<evidence type="ECO:0000313" key="2">
    <source>
        <dbReference type="Proteomes" id="UP000631114"/>
    </source>
</evidence>
<name>A0A835HAR7_9MAGN</name>
<proteinExistence type="predicted"/>
<organism evidence="1 2">
    <name type="scientific">Coptis chinensis</name>
    <dbReference type="NCBI Taxonomy" id="261450"/>
    <lineage>
        <taxon>Eukaryota</taxon>
        <taxon>Viridiplantae</taxon>
        <taxon>Streptophyta</taxon>
        <taxon>Embryophyta</taxon>
        <taxon>Tracheophyta</taxon>
        <taxon>Spermatophyta</taxon>
        <taxon>Magnoliopsida</taxon>
        <taxon>Ranunculales</taxon>
        <taxon>Ranunculaceae</taxon>
        <taxon>Coptidoideae</taxon>
        <taxon>Coptis</taxon>
    </lineage>
</organism>
<accession>A0A835HAR7</accession>
<dbReference type="PANTHER" id="PTHR23315">
    <property type="entry name" value="U BOX DOMAIN-CONTAINING"/>
    <property type="match status" value="1"/>
</dbReference>
<evidence type="ECO:0000313" key="1">
    <source>
        <dbReference type="EMBL" id="KAF9595866.1"/>
    </source>
</evidence>
<dbReference type="OrthoDB" id="7537227at2759"/>
<keyword evidence="2" id="KW-1185">Reference proteome</keyword>
<dbReference type="AlphaFoldDB" id="A0A835HAR7"/>
<dbReference type="PANTHER" id="PTHR23315:SF278">
    <property type="entry name" value="U-BOX DOMAIN-CONTAINING PROTEIN 3"/>
    <property type="match status" value="1"/>
</dbReference>
<protein>
    <submittedName>
        <fullName evidence="1">Uncharacterized protein</fullName>
    </submittedName>
</protein>